<feature type="domain" description="dATP/dGTP diphosphohydrolase N-terminal" evidence="2">
    <location>
        <begin position="9"/>
        <end position="107"/>
    </location>
</feature>
<dbReference type="AlphaFoldDB" id="A0A0F9QJE1"/>
<evidence type="ECO:0000259" key="2">
    <source>
        <dbReference type="Pfam" id="PF18909"/>
    </source>
</evidence>
<dbReference type="Pfam" id="PF18909">
    <property type="entry name" value="dGTP_diPhyd_N"/>
    <property type="match status" value="1"/>
</dbReference>
<protein>
    <recommendedName>
        <fullName evidence="2">dATP/dGTP diphosphohydrolase N-terminal domain-containing protein</fullName>
    </recommendedName>
</protein>
<evidence type="ECO:0000256" key="1">
    <source>
        <dbReference type="SAM" id="MobiDB-lite"/>
    </source>
</evidence>
<reference evidence="3" key="1">
    <citation type="journal article" date="2015" name="Nature">
        <title>Complex archaea that bridge the gap between prokaryotes and eukaryotes.</title>
        <authorList>
            <person name="Spang A."/>
            <person name="Saw J.H."/>
            <person name="Jorgensen S.L."/>
            <person name="Zaremba-Niedzwiedzka K."/>
            <person name="Martijn J."/>
            <person name="Lind A.E."/>
            <person name="van Eijk R."/>
            <person name="Schleper C."/>
            <person name="Guy L."/>
            <person name="Ettema T.J."/>
        </authorList>
    </citation>
    <scope>NUCLEOTIDE SEQUENCE</scope>
</reference>
<proteinExistence type="predicted"/>
<dbReference type="InterPro" id="IPR044038">
    <property type="entry name" value="dATP/dGTP_diPOhydrolase_N"/>
</dbReference>
<feature type="region of interest" description="Disordered" evidence="1">
    <location>
        <begin position="134"/>
        <end position="183"/>
    </location>
</feature>
<feature type="compositionally biased region" description="Basic and acidic residues" evidence="1">
    <location>
        <begin position="174"/>
        <end position="183"/>
    </location>
</feature>
<accession>A0A0F9QJE1</accession>
<name>A0A0F9QJE1_9ZZZZ</name>
<feature type="compositionally biased region" description="Basic and acidic residues" evidence="1">
    <location>
        <begin position="134"/>
        <end position="152"/>
    </location>
</feature>
<gene>
    <name evidence="3" type="ORF">LCGC14_1087570</name>
</gene>
<dbReference type="EMBL" id="LAZR01004808">
    <property type="protein sequence ID" value="KKN05418.1"/>
    <property type="molecule type" value="Genomic_DNA"/>
</dbReference>
<sequence>MQCDKKLTNPKDAIGSKKLPLHLVPDTLSIMACPSFLEGALKYGQFNWRVYGVRLSIYISALERHLKKYKNGEDRDPKTLVHHLSSVIACAAIILDAEACQMLTDDRPPHHPTSELIDGMMEHIAYLKDMYKDQHPHQNTHEDSLWAPEKVHPNITRSITPPAKPKSSGLPGTKRGEKPSGQD</sequence>
<organism evidence="3">
    <name type="scientific">marine sediment metagenome</name>
    <dbReference type="NCBI Taxonomy" id="412755"/>
    <lineage>
        <taxon>unclassified sequences</taxon>
        <taxon>metagenomes</taxon>
        <taxon>ecological metagenomes</taxon>
    </lineage>
</organism>
<comment type="caution">
    <text evidence="3">The sequence shown here is derived from an EMBL/GenBank/DDBJ whole genome shotgun (WGS) entry which is preliminary data.</text>
</comment>
<evidence type="ECO:0000313" key="3">
    <source>
        <dbReference type="EMBL" id="KKN05418.1"/>
    </source>
</evidence>